<dbReference type="AlphaFoldDB" id="A0A017HGR2"/>
<comment type="caution">
    <text evidence="1">The sequence shown here is derived from an EMBL/GenBank/DDBJ whole genome shotgun (WGS) entry which is preliminary data.</text>
</comment>
<dbReference type="EMBL" id="APGJ01000002">
    <property type="protein sequence ID" value="EYD73490.1"/>
    <property type="molecule type" value="Genomic_DNA"/>
</dbReference>
<keyword evidence="2" id="KW-1185">Reference proteome</keyword>
<dbReference type="CDD" id="cd03801">
    <property type="entry name" value="GT4_PimA-like"/>
    <property type="match status" value="1"/>
</dbReference>
<sequence length="405" mass="42749">MKILVVSTNAGTRMGGEAMKAVQYFAHLLSEGRDARLVTHARNRDELVAMFDPARLIFVEDGLAQRAAWRSRIGRPLVGMLFHRAVARLARRFDPADTVLHYLCPISPVAPRFAPPGYRVMIGPLSGNIHYPAALGRRAPFRGRAMARLHAPLQRLLGRLFRDRARAAVLLVSGGARTRRSLACAGCAPGRMVDVLDAGVSPGLLARPRPAGDGAGGRFACIGRMVDDKGFDLAIRAVAQAGPGVDLVLHGDGPMRPALEALARDLGVAGQVRFAGWLDHAGLGPALDACDAFVMPSLAEANGIAMQEAMALGLPVVAFDWGGPGDLGRNGGAVLVPVGPTRDMVAGLAGAMRDLAADPARAKSVGARGRAVARARFGWPQVAASWSRHYDDMAARGRRAGDGRG</sequence>
<gene>
    <name evidence="1" type="ORF">Lokhon_00476</name>
</gene>
<name>A0A017HGR2_9RHOB</name>
<keyword evidence="1" id="KW-0808">Transferase</keyword>
<dbReference type="Gene3D" id="3.40.50.2000">
    <property type="entry name" value="Glycogen Phosphorylase B"/>
    <property type="match status" value="2"/>
</dbReference>
<reference evidence="1 2" key="1">
    <citation type="submission" date="2013-03" db="EMBL/GenBank/DDBJ databases">
        <authorList>
            <person name="Fiebig A."/>
            <person name="Goeker M."/>
            <person name="Klenk H.-P.P."/>
        </authorList>
    </citation>
    <scope>NUCLEOTIDE SEQUENCE [LARGE SCALE GENOMIC DNA]</scope>
    <source>
        <strain evidence="1 2">DSM 17492</strain>
    </source>
</reference>
<dbReference type="PANTHER" id="PTHR45947">
    <property type="entry name" value="SULFOQUINOVOSYL TRANSFERASE SQD2"/>
    <property type="match status" value="1"/>
</dbReference>
<dbReference type="GO" id="GO:0016758">
    <property type="term" value="F:hexosyltransferase activity"/>
    <property type="evidence" value="ECO:0007669"/>
    <property type="project" value="TreeGrafter"/>
</dbReference>
<evidence type="ECO:0000313" key="1">
    <source>
        <dbReference type="EMBL" id="EYD73490.1"/>
    </source>
</evidence>
<dbReference type="RefSeq" id="WP_017929996.1">
    <property type="nucleotide sequence ID" value="NZ_KB823008.1"/>
</dbReference>
<dbReference type="InterPro" id="IPR050194">
    <property type="entry name" value="Glycosyltransferase_grp1"/>
</dbReference>
<dbReference type="PATRIC" id="fig|1122180.6.peg.480"/>
<dbReference type="STRING" id="1122180.Lokhon_00476"/>
<dbReference type="eggNOG" id="COG0438">
    <property type="taxonomic scope" value="Bacteria"/>
</dbReference>
<protein>
    <submittedName>
        <fullName evidence="1">Glycosyl transferase, group 1</fullName>
    </submittedName>
</protein>
<dbReference type="HOGENOM" id="CLU_052026_0_0_5"/>
<proteinExistence type="predicted"/>
<accession>A0A017HGR2</accession>
<dbReference type="Pfam" id="PF13692">
    <property type="entry name" value="Glyco_trans_1_4"/>
    <property type="match status" value="1"/>
</dbReference>
<dbReference type="PANTHER" id="PTHR45947:SF3">
    <property type="entry name" value="SULFOQUINOVOSYL TRANSFERASE SQD2"/>
    <property type="match status" value="1"/>
</dbReference>
<evidence type="ECO:0000313" key="2">
    <source>
        <dbReference type="Proteomes" id="UP000025047"/>
    </source>
</evidence>
<dbReference type="SUPFAM" id="SSF53756">
    <property type="entry name" value="UDP-Glycosyltransferase/glycogen phosphorylase"/>
    <property type="match status" value="1"/>
</dbReference>
<organism evidence="1 2">
    <name type="scientific">Limimaricola hongkongensis DSM 17492</name>
    <dbReference type="NCBI Taxonomy" id="1122180"/>
    <lineage>
        <taxon>Bacteria</taxon>
        <taxon>Pseudomonadati</taxon>
        <taxon>Pseudomonadota</taxon>
        <taxon>Alphaproteobacteria</taxon>
        <taxon>Rhodobacterales</taxon>
        <taxon>Paracoccaceae</taxon>
        <taxon>Limimaricola</taxon>
    </lineage>
</organism>
<dbReference type="OrthoDB" id="9790710at2"/>
<dbReference type="Proteomes" id="UP000025047">
    <property type="component" value="Unassembled WGS sequence"/>
</dbReference>